<sequence>MSIDDYIPSGNGGINGEGRTLKEICEHPVPEHLIKKLDEERLAPEVVSRMKADLARMGSSRVPQPAQNGHVDFSAIAWPGVSARLPEKDGLIAAIRQNYPGISLDDINPRSIRDITYYIGRKALAVKYGITIAKAGHIIGLLDLVIHETDDGRIEIVPNNVHRFKQLYAHKGYVSKMLKLINGKEVADEDE</sequence>
<organism evidence="1 2">
    <name type="scientific">Xylanibacter ruminicola</name>
    <name type="common">Prevotella ruminicola</name>
    <dbReference type="NCBI Taxonomy" id="839"/>
    <lineage>
        <taxon>Bacteria</taxon>
        <taxon>Pseudomonadati</taxon>
        <taxon>Bacteroidota</taxon>
        <taxon>Bacteroidia</taxon>
        <taxon>Bacteroidales</taxon>
        <taxon>Prevotellaceae</taxon>
        <taxon>Xylanibacter</taxon>
    </lineage>
</organism>
<protein>
    <submittedName>
        <fullName evidence="1">Uncharacterized protein</fullName>
    </submittedName>
</protein>
<reference evidence="1" key="1">
    <citation type="submission" date="2019-04" db="EMBL/GenBank/DDBJ databases">
        <title>Evolution of Biomass-Degrading Anaerobic Consortia Revealed by Metagenomics.</title>
        <authorList>
            <person name="Peng X."/>
        </authorList>
    </citation>
    <scope>NUCLEOTIDE SEQUENCE</scope>
    <source>
        <strain evidence="1">SIG140</strain>
    </source>
</reference>
<evidence type="ECO:0000313" key="1">
    <source>
        <dbReference type="EMBL" id="MBE6270232.1"/>
    </source>
</evidence>
<proteinExistence type="predicted"/>
<comment type="caution">
    <text evidence="1">The sequence shown here is derived from an EMBL/GenBank/DDBJ whole genome shotgun (WGS) entry which is preliminary data.</text>
</comment>
<dbReference type="EMBL" id="SUYC01000004">
    <property type="protein sequence ID" value="MBE6270232.1"/>
    <property type="molecule type" value="Genomic_DNA"/>
</dbReference>
<accession>A0A9D5P0M3</accession>
<gene>
    <name evidence="1" type="ORF">E7101_04705</name>
</gene>
<name>A0A9D5P0M3_XYLRU</name>
<dbReference type="Proteomes" id="UP000806522">
    <property type="component" value="Unassembled WGS sequence"/>
</dbReference>
<dbReference type="AlphaFoldDB" id="A0A9D5P0M3"/>
<evidence type="ECO:0000313" key="2">
    <source>
        <dbReference type="Proteomes" id="UP000806522"/>
    </source>
</evidence>